<dbReference type="PRINTS" id="PR00081">
    <property type="entry name" value="GDHRDH"/>
</dbReference>
<comment type="similarity">
    <text evidence="1">Belongs to the short-chain dehydrogenases/reductases (SDR) family.</text>
</comment>
<dbReference type="HOGENOM" id="CLU_010194_1_3_11"/>
<reference evidence="3 4" key="1">
    <citation type="journal article" date="2009" name="Stand. Genomic Sci.">
        <title>Complete genome sequence of Catenulispora acidiphila type strain (ID 139908).</title>
        <authorList>
            <person name="Copeland A."/>
            <person name="Lapidus A."/>
            <person name="Glavina Del Rio T."/>
            <person name="Nolan M."/>
            <person name="Lucas S."/>
            <person name="Chen F."/>
            <person name="Tice H."/>
            <person name="Cheng J.F."/>
            <person name="Bruce D."/>
            <person name="Goodwin L."/>
            <person name="Pitluck S."/>
            <person name="Mikhailova N."/>
            <person name="Pati A."/>
            <person name="Ivanova N."/>
            <person name="Mavromatis K."/>
            <person name="Chen A."/>
            <person name="Palaniappan K."/>
            <person name="Chain P."/>
            <person name="Land M."/>
            <person name="Hauser L."/>
            <person name="Chang Y.J."/>
            <person name="Jeffries C.D."/>
            <person name="Chertkov O."/>
            <person name="Brettin T."/>
            <person name="Detter J.C."/>
            <person name="Han C."/>
            <person name="Ali Z."/>
            <person name="Tindall B.J."/>
            <person name="Goker M."/>
            <person name="Bristow J."/>
            <person name="Eisen J.A."/>
            <person name="Markowitz V."/>
            <person name="Hugenholtz P."/>
            <person name="Kyrpides N.C."/>
            <person name="Klenk H.P."/>
        </authorList>
    </citation>
    <scope>NUCLEOTIDE SEQUENCE [LARGE SCALE GENOMIC DNA]</scope>
    <source>
        <strain evidence="4">DSM 44928 / JCM 14897 / NBRC 102108 / NRRL B-24433 / ID139908</strain>
    </source>
</reference>
<accession>C7PWR2</accession>
<dbReference type="InterPro" id="IPR020904">
    <property type="entry name" value="Sc_DH/Rdtase_CS"/>
</dbReference>
<dbReference type="PANTHER" id="PTHR43639">
    <property type="entry name" value="OXIDOREDUCTASE, SHORT-CHAIN DEHYDROGENASE/REDUCTASE FAMILY (AFU_ORTHOLOGUE AFUA_5G02870)"/>
    <property type="match status" value="1"/>
</dbReference>
<dbReference type="PROSITE" id="PS00061">
    <property type="entry name" value="ADH_SHORT"/>
    <property type="match status" value="1"/>
</dbReference>
<dbReference type="SUPFAM" id="SSF51735">
    <property type="entry name" value="NAD(P)-binding Rossmann-fold domains"/>
    <property type="match status" value="1"/>
</dbReference>
<organism evidence="3 4">
    <name type="scientific">Catenulispora acidiphila (strain DSM 44928 / JCM 14897 / NBRC 102108 / NRRL B-24433 / ID139908)</name>
    <dbReference type="NCBI Taxonomy" id="479433"/>
    <lineage>
        <taxon>Bacteria</taxon>
        <taxon>Bacillati</taxon>
        <taxon>Actinomycetota</taxon>
        <taxon>Actinomycetes</taxon>
        <taxon>Catenulisporales</taxon>
        <taxon>Catenulisporaceae</taxon>
        <taxon>Catenulispora</taxon>
    </lineage>
</organism>
<sequence length="241" mass="24794" precursor="true">MTDRKTALITGSTSGIGLAVARRLAAEGWRVALNSARSAEAGAELAAELPEAVYLRADLAAPGEPERLVAEAAEALGGLDLLVNNAGRTQRVAHADLEGAPLSLWRDVFELNVFAAWAATVAAVPYLRGSGGSIINVSSVAGERPAGSSVPYAASKAALAHLTRLLANALGPDIRVNAVAPGLIDTPWTAEMTDIREHVEAAVPLRRLGTPEDVADAVWGLIGSGYTTGQVLLADGGAHLI</sequence>
<protein>
    <submittedName>
        <fullName evidence="3">Short-chain dehydrogenase/reductase SDR</fullName>
    </submittedName>
</protein>
<name>C7PWR2_CATAD</name>
<dbReference type="Pfam" id="PF13561">
    <property type="entry name" value="adh_short_C2"/>
    <property type="match status" value="1"/>
</dbReference>
<dbReference type="eggNOG" id="COG1028">
    <property type="taxonomic scope" value="Bacteria"/>
</dbReference>
<keyword evidence="4" id="KW-1185">Reference proteome</keyword>
<dbReference type="PANTHER" id="PTHR43639:SF1">
    <property type="entry name" value="SHORT-CHAIN DEHYDROGENASE_REDUCTASE FAMILY PROTEIN"/>
    <property type="match status" value="1"/>
</dbReference>
<dbReference type="InParanoid" id="C7PWR2"/>
<dbReference type="EMBL" id="CP001700">
    <property type="protein sequence ID" value="ACU75342.1"/>
    <property type="molecule type" value="Genomic_DNA"/>
</dbReference>
<dbReference type="Proteomes" id="UP000000851">
    <property type="component" value="Chromosome"/>
</dbReference>
<evidence type="ECO:0000256" key="2">
    <source>
        <dbReference type="ARBA" id="ARBA00023002"/>
    </source>
</evidence>
<evidence type="ECO:0000313" key="4">
    <source>
        <dbReference type="Proteomes" id="UP000000851"/>
    </source>
</evidence>
<dbReference type="AlphaFoldDB" id="C7PWR2"/>
<proteinExistence type="inferred from homology"/>
<dbReference type="OrthoDB" id="9803333at2"/>
<dbReference type="STRING" id="479433.Caci_6492"/>
<dbReference type="PRINTS" id="PR00080">
    <property type="entry name" value="SDRFAMILY"/>
</dbReference>
<dbReference type="InterPro" id="IPR002347">
    <property type="entry name" value="SDR_fam"/>
</dbReference>
<dbReference type="GO" id="GO:0016491">
    <property type="term" value="F:oxidoreductase activity"/>
    <property type="evidence" value="ECO:0007669"/>
    <property type="project" value="UniProtKB-KW"/>
</dbReference>
<dbReference type="FunFam" id="3.40.50.720:FF:000084">
    <property type="entry name" value="Short-chain dehydrogenase reductase"/>
    <property type="match status" value="1"/>
</dbReference>
<evidence type="ECO:0000313" key="3">
    <source>
        <dbReference type="EMBL" id="ACU75342.1"/>
    </source>
</evidence>
<evidence type="ECO:0000256" key="1">
    <source>
        <dbReference type="ARBA" id="ARBA00006484"/>
    </source>
</evidence>
<dbReference type="CDD" id="cd05233">
    <property type="entry name" value="SDR_c"/>
    <property type="match status" value="1"/>
</dbReference>
<gene>
    <name evidence="3" type="ordered locus">Caci_6492</name>
</gene>
<dbReference type="RefSeq" id="WP_015795071.1">
    <property type="nucleotide sequence ID" value="NC_013131.1"/>
</dbReference>
<dbReference type="Gene3D" id="3.40.50.720">
    <property type="entry name" value="NAD(P)-binding Rossmann-like Domain"/>
    <property type="match status" value="1"/>
</dbReference>
<dbReference type="KEGG" id="cai:Caci_6492"/>
<dbReference type="InterPro" id="IPR036291">
    <property type="entry name" value="NAD(P)-bd_dom_sf"/>
</dbReference>
<keyword evidence="2" id="KW-0560">Oxidoreductase</keyword>